<evidence type="ECO:0000256" key="5">
    <source>
        <dbReference type="ARBA" id="ARBA00022512"/>
    </source>
</evidence>
<evidence type="ECO:0000256" key="13">
    <source>
        <dbReference type="SAM" id="MobiDB-lite"/>
    </source>
</evidence>
<feature type="domain" description="PGF-CTERM archaeal protein-sorting signal" evidence="15">
    <location>
        <begin position="755"/>
        <end position="777"/>
    </location>
</feature>
<evidence type="ECO:0000259" key="16">
    <source>
        <dbReference type="Pfam" id="PF25162"/>
    </source>
</evidence>
<dbReference type="InterPro" id="IPR026452">
    <property type="entry name" value="Surf_glycop_sig_pep"/>
</dbReference>
<organism evidence="17 18">
    <name type="scientific">Halogeometricum limi</name>
    <dbReference type="NCBI Taxonomy" id="555875"/>
    <lineage>
        <taxon>Archaea</taxon>
        <taxon>Methanobacteriati</taxon>
        <taxon>Methanobacteriota</taxon>
        <taxon>Stenosarchaea group</taxon>
        <taxon>Halobacteria</taxon>
        <taxon>Halobacteriales</taxon>
        <taxon>Haloferacaceae</taxon>
        <taxon>Halogeometricum</taxon>
    </lineage>
</organism>
<evidence type="ECO:0000256" key="14">
    <source>
        <dbReference type="SAM" id="Phobius"/>
    </source>
</evidence>
<evidence type="ECO:0000259" key="15">
    <source>
        <dbReference type="Pfam" id="PF18204"/>
    </source>
</evidence>
<sequence>MTQTSQFRAVFLAALMVLSVFAGSVAFTGSAAADDHTFMYEGGAVHYVDTSGNSVIEVPFNTEVNSSSQTVANFTLMDDGENVSDEITGFSTTDGTLVIQTTDVIKSNDLTLDISSDVQNSTGANISNAGEKSVAFAPVTVEAGDDLDAYQGSKVAIVTENTSTDVEIEGDADDNSFFRSGSTGANSTVYVFDTASRDLGQYNVVLDNNQSRNASITVRDLGLSVDVDDTTIDTDSDVEGTVTANAGDRTVNVKLLDSDGDEVENETVELSGQAEADFSFSVSDAGNYTVEATDLDSGVAAESSSVVVSKAGEGKASFPNDGKVISEQRGDIANITVNLENADEATLMIGSEDSGFVSNVTVEDGSGDGQVSVLFNTYAATGVSGNADSLYEVADDDDSVESSDVSEDVSTLLDAGEYDLEVRVASGDDTQDVGTLVLEERETTSLNSWTAADGSEIEDSDDVYAAINNSNITQDDEVAFGDLSVHQLEASGLAGALEATDDDTTAAFFALNGSAYSLTVEQTEAGANREPFMLALGEDNTTVIADAENDTYFIVFDTDEVNTSDRDLEAGDGLTANFTVAKDEGNLTDEEQSVENSFELVEAEHTLDDVTVAASSNQSIAGETTVAPGTEINLRVRSDGDTQPSFLKTATAYVTENGTYEAMFDFSEQSANDTFTVTVRGGVADSITADGTVSAADNDSETSTEVSETVTATEAPTDTEMATEEPTDTEMATEEPEETATATEAPAETETETSTPGFGAVVAVTALLAAALLAVRRD</sequence>
<comment type="subcellular location">
    <subcellularLocation>
        <location evidence="1">Cell membrane</location>
    </subcellularLocation>
    <subcellularLocation>
        <location evidence="2">Secreted</location>
        <location evidence="2">Cell wall</location>
        <location evidence="2">S-layer</location>
    </subcellularLocation>
</comment>
<dbReference type="AlphaFoldDB" id="A0A1I6ICQ0"/>
<feature type="domain" description="DUF7827" evidence="16">
    <location>
        <begin position="308"/>
        <end position="423"/>
    </location>
</feature>
<evidence type="ECO:0000256" key="8">
    <source>
        <dbReference type="ARBA" id="ARBA00022692"/>
    </source>
</evidence>
<evidence type="ECO:0000256" key="6">
    <source>
        <dbReference type="ARBA" id="ARBA00022525"/>
    </source>
</evidence>
<evidence type="ECO:0000256" key="9">
    <source>
        <dbReference type="ARBA" id="ARBA00022729"/>
    </source>
</evidence>
<keyword evidence="11 14" id="KW-0472">Membrane</keyword>
<dbReference type="RefSeq" id="WP_089882517.1">
    <property type="nucleotide sequence ID" value="NZ_FOYS01000005.1"/>
</dbReference>
<dbReference type="InterPro" id="IPR026371">
    <property type="entry name" value="PGF_CTERM"/>
</dbReference>
<dbReference type="Pfam" id="PF25162">
    <property type="entry name" value="DUF7827"/>
    <property type="match status" value="1"/>
</dbReference>
<feature type="region of interest" description="Disordered" evidence="13">
    <location>
        <begin position="692"/>
        <end position="757"/>
    </location>
</feature>
<dbReference type="OrthoDB" id="325633at2157"/>
<evidence type="ECO:0000256" key="3">
    <source>
        <dbReference type="ARBA" id="ARBA00009327"/>
    </source>
</evidence>
<feature type="compositionally biased region" description="Low complexity" evidence="13">
    <location>
        <begin position="701"/>
        <end position="720"/>
    </location>
</feature>
<evidence type="ECO:0000256" key="4">
    <source>
        <dbReference type="ARBA" id="ARBA00022475"/>
    </source>
</evidence>
<dbReference type="EMBL" id="FOYS01000005">
    <property type="protein sequence ID" value="SFR64481.1"/>
    <property type="molecule type" value="Genomic_DNA"/>
</dbReference>
<keyword evidence="9" id="KW-0732">Signal</keyword>
<keyword evidence="18" id="KW-1185">Reference proteome</keyword>
<feature type="transmembrane region" description="Helical" evidence="14">
    <location>
        <begin position="757"/>
        <end position="775"/>
    </location>
</feature>
<dbReference type="Pfam" id="PF18204">
    <property type="entry name" value="PGF-CTERM"/>
    <property type="match status" value="1"/>
</dbReference>
<evidence type="ECO:0000256" key="12">
    <source>
        <dbReference type="ARBA" id="ARBA00023180"/>
    </source>
</evidence>
<evidence type="ECO:0000256" key="11">
    <source>
        <dbReference type="ARBA" id="ARBA00023136"/>
    </source>
</evidence>
<keyword evidence="12" id="KW-0325">Glycoprotein</keyword>
<evidence type="ECO:0000256" key="10">
    <source>
        <dbReference type="ARBA" id="ARBA00022989"/>
    </source>
</evidence>
<keyword evidence="4" id="KW-1003">Cell membrane</keyword>
<name>A0A1I6ICQ0_9EURY</name>
<keyword evidence="6" id="KW-0964">Secreted</keyword>
<keyword evidence="5" id="KW-0134">Cell wall</keyword>
<evidence type="ECO:0000256" key="2">
    <source>
        <dbReference type="ARBA" id="ARBA00004237"/>
    </source>
</evidence>
<accession>A0A1I6ICQ0</accession>
<protein>
    <submittedName>
        <fullName evidence="17">PGF-CTERM protein/surface glycoprotein</fullName>
    </submittedName>
</protein>
<comment type="similarity">
    <text evidence="3">Belongs to the halobacterial S-layer protein family.</text>
</comment>
<dbReference type="GO" id="GO:0005886">
    <property type="term" value="C:plasma membrane"/>
    <property type="evidence" value="ECO:0007669"/>
    <property type="project" value="UniProtKB-SubCell"/>
</dbReference>
<reference evidence="18" key="1">
    <citation type="submission" date="2016-10" db="EMBL/GenBank/DDBJ databases">
        <authorList>
            <person name="Varghese N."/>
            <person name="Submissions S."/>
        </authorList>
    </citation>
    <scope>NUCLEOTIDE SEQUENCE [LARGE SCALE GENOMIC DNA]</scope>
    <source>
        <strain evidence="18">CGMCC 1.8711</strain>
    </source>
</reference>
<dbReference type="NCBIfam" id="TIGR04207">
    <property type="entry name" value="halo_sig_pep"/>
    <property type="match status" value="1"/>
</dbReference>
<evidence type="ECO:0000256" key="7">
    <source>
        <dbReference type="ARBA" id="ARBA00022601"/>
    </source>
</evidence>
<keyword evidence="10 14" id="KW-1133">Transmembrane helix</keyword>
<evidence type="ECO:0000256" key="1">
    <source>
        <dbReference type="ARBA" id="ARBA00004236"/>
    </source>
</evidence>
<feature type="compositionally biased region" description="Low complexity" evidence="13">
    <location>
        <begin position="739"/>
        <end position="748"/>
    </location>
</feature>
<dbReference type="NCBIfam" id="TIGR04126">
    <property type="entry name" value="PGF_CTERM"/>
    <property type="match status" value="1"/>
</dbReference>
<proteinExistence type="inferred from homology"/>
<evidence type="ECO:0000313" key="17">
    <source>
        <dbReference type="EMBL" id="SFR64481.1"/>
    </source>
</evidence>
<evidence type="ECO:0000313" key="18">
    <source>
        <dbReference type="Proteomes" id="UP000243250"/>
    </source>
</evidence>
<gene>
    <name evidence="17" type="ORF">SAMN04488124_3050</name>
</gene>
<keyword evidence="7" id="KW-0701">S-layer</keyword>
<dbReference type="GO" id="GO:0030115">
    <property type="term" value="C:S-layer"/>
    <property type="evidence" value="ECO:0007669"/>
    <property type="project" value="UniProtKB-SubCell"/>
</dbReference>
<keyword evidence="8 14" id="KW-0812">Transmembrane</keyword>
<feature type="compositionally biased region" description="Acidic residues" evidence="13">
    <location>
        <begin position="721"/>
        <end position="738"/>
    </location>
</feature>
<dbReference type="InterPro" id="IPR057149">
    <property type="entry name" value="DUF7827"/>
</dbReference>
<dbReference type="Proteomes" id="UP000243250">
    <property type="component" value="Unassembled WGS sequence"/>
</dbReference>
<dbReference type="NCBIfam" id="NF045517">
    <property type="entry name" value="halo_surf_dom"/>
    <property type="match status" value="1"/>
</dbReference>